<feature type="region of interest" description="Disordered" evidence="1">
    <location>
        <begin position="197"/>
        <end position="239"/>
    </location>
</feature>
<feature type="compositionally biased region" description="Polar residues" evidence="1">
    <location>
        <begin position="221"/>
        <end position="232"/>
    </location>
</feature>
<evidence type="ECO:0000313" key="3">
    <source>
        <dbReference type="EMBL" id="QDS67914.1"/>
    </source>
</evidence>
<keyword evidence="4" id="KW-1185">Reference proteome</keyword>
<dbReference type="InterPro" id="IPR016135">
    <property type="entry name" value="UBQ-conjugating_enzyme/RWD"/>
</dbReference>
<dbReference type="AlphaFoldDB" id="A0A517KX06"/>
<organism evidence="3 4">
    <name type="scientific">Venturia effusa</name>
    <dbReference type="NCBI Taxonomy" id="50376"/>
    <lineage>
        <taxon>Eukaryota</taxon>
        <taxon>Fungi</taxon>
        <taxon>Dikarya</taxon>
        <taxon>Ascomycota</taxon>
        <taxon>Pezizomycotina</taxon>
        <taxon>Dothideomycetes</taxon>
        <taxon>Pleosporomycetidae</taxon>
        <taxon>Venturiales</taxon>
        <taxon>Venturiaceae</taxon>
        <taxon>Venturia</taxon>
    </lineage>
</organism>
<name>A0A517KX06_9PEZI</name>
<evidence type="ECO:0000313" key="4">
    <source>
        <dbReference type="Proteomes" id="UP000316270"/>
    </source>
</evidence>
<evidence type="ECO:0000259" key="2">
    <source>
        <dbReference type="Pfam" id="PF00179"/>
    </source>
</evidence>
<dbReference type="OrthoDB" id="5596422at2759"/>
<dbReference type="EMBL" id="CP042185">
    <property type="protein sequence ID" value="QDS67914.1"/>
    <property type="molecule type" value="Genomic_DNA"/>
</dbReference>
<evidence type="ECO:0000256" key="1">
    <source>
        <dbReference type="SAM" id="MobiDB-lite"/>
    </source>
</evidence>
<gene>
    <name evidence="3" type="ORF">FKW77_008497</name>
</gene>
<protein>
    <recommendedName>
        <fullName evidence="2">UBC core domain-containing protein</fullName>
    </recommendedName>
</protein>
<feature type="domain" description="UBC core" evidence="2">
    <location>
        <begin position="16"/>
        <end position="84"/>
    </location>
</feature>
<dbReference type="SUPFAM" id="SSF54495">
    <property type="entry name" value="UBC-like"/>
    <property type="match status" value="1"/>
</dbReference>
<proteinExistence type="predicted"/>
<dbReference type="Pfam" id="PF00179">
    <property type="entry name" value="UQ_con"/>
    <property type="match status" value="1"/>
</dbReference>
<accession>A0A517KX06</accession>
<dbReference type="Proteomes" id="UP000316270">
    <property type="component" value="Chromosome 1"/>
</dbReference>
<dbReference type="STRING" id="50376.A0A517KX06"/>
<sequence>MAARLASLSRQNLLLEFASLKYTCPEGVYVAITPGDASLWSGILFVRKGPYSPAILRFQVSFPSPFPASSPLITFSSDIFHPLLTPLTTYTYTTSTSDVDTVSATDDERLPPGGFSLRHGFPHWFGRSRDKTPGSGLSGISFADSATSQPCAAASPPTMYEVLEYLRSSFTDEAFLDSVPMEAAANSGAYHAWKTHRTRETAGDAVEPQAQPTDGRARSPLTLSLRSETPTAGRSRRPGEWNWEGVWEERVKRGVQNSLTEPVLFGTAVGGDDIIRFSELELESLHKIKQQMA</sequence>
<dbReference type="InterPro" id="IPR000608">
    <property type="entry name" value="UBC"/>
</dbReference>
<reference evidence="3 4" key="1">
    <citation type="submission" date="2019-07" db="EMBL/GenBank/DDBJ databases">
        <title>Finished genome of Venturia effusa.</title>
        <authorList>
            <person name="Young C.A."/>
            <person name="Cox M.P."/>
            <person name="Ganley A.R.D."/>
            <person name="David W.J."/>
        </authorList>
    </citation>
    <scope>NUCLEOTIDE SEQUENCE [LARGE SCALE GENOMIC DNA]</scope>
    <source>
        <strain evidence="4">albino</strain>
    </source>
</reference>
<dbReference type="CDD" id="cd23814">
    <property type="entry name" value="UEV_AKTIP"/>
    <property type="match status" value="1"/>
</dbReference>
<dbReference type="Gene3D" id="3.10.110.10">
    <property type="entry name" value="Ubiquitin Conjugating Enzyme"/>
    <property type="match status" value="1"/>
</dbReference>